<keyword evidence="10 17" id="KW-0333">Golgi apparatus</keyword>
<feature type="signal peptide" evidence="18">
    <location>
        <begin position="1"/>
        <end position="22"/>
    </location>
</feature>
<keyword evidence="11" id="KW-0472">Membrane</keyword>
<evidence type="ECO:0000256" key="4">
    <source>
        <dbReference type="ARBA" id="ARBA00022676"/>
    </source>
</evidence>
<proteinExistence type="inferred from homology"/>
<evidence type="ECO:0000256" key="12">
    <source>
        <dbReference type="ARBA" id="ARBA00023211"/>
    </source>
</evidence>
<dbReference type="PANTHER" id="PTHR10468:SF0">
    <property type="entry name" value="ALPHA-1,3-MANNOSYL-GLYCOPROTEIN 2-BETA-N-ACETYLGLUCOSAMINYLTRANSFERASE"/>
    <property type="match status" value="1"/>
</dbReference>
<comment type="function">
    <text evidence="13 17">Initiates complex N-linked carbohydrate formation. Essential for the conversion of high-mannose to hybrid and complex N-glycans.</text>
</comment>
<dbReference type="EC" id="2.4.1.101" evidence="14 17"/>
<dbReference type="InterPro" id="IPR029044">
    <property type="entry name" value="Nucleotide-diphossugar_trans"/>
</dbReference>
<evidence type="ECO:0000256" key="14">
    <source>
        <dbReference type="ARBA" id="ARBA00038949"/>
    </source>
</evidence>
<comment type="caution">
    <text evidence="19">The sequence shown here is derived from an EMBL/GenBank/DDBJ whole genome shotgun (WGS) entry which is preliminary data.</text>
</comment>
<keyword evidence="7 17" id="KW-0479">Metal-binding</keyword>
<keyword evidence="4 17" id="KW-0328">Glycosyltransferase</keyword>
<keyword evidence="9" id="KW-1133">Transmembrane helix</keyword>
<evidence type="ECO:0000256" key="15">
    <source>
        <dbReference type="ARBA" id="ARBA00041712"/>
    </source>
</evidence>
<keyword evidence="12 17" id="KW-0464">Manganese</keyword>
<dbReference type="GO" id="GO:0003827">
    <property type="term" value="F:alpha-1,3-mannosylglycoprotein 2-beta-N-acetylglucosaminyltransferase activity"/>
    <property type="evidence" value="ECO:0007669"/>
    <property type="project" value="UniProtKB-UniRule"/>
</dbReference>
<comment type="cofactor">
    <cofactor evidence="17">
        <name>Mn(2+)</name>
        <dbReference type="ChEBI" id="CHEBI:29035"/>
    </cofactor>
    <text evidence="17">The cofactor is mostly bound to the substrate.</text>
</comment>
<comment type="similarity">
    <text evidence="3 17">Belongs to the glycosyltransferase 13 family.</text>
</comment>
<evidence type="ECO:0000256" key="17">
    <source>
        <dbReference type="RuleBase" id="RU368119"/>
    </source>
</evidence>
<evidence type="ECO:0000256" key="6">
    <source>
        <dbReference type="ARBA" id="ARBA00022692"/>
    </source>
</evidence>
<dbReference type="GO" id="GO:0030145">
    <property type="term" value="F:manganese ion binding"/>
    <property type="evidence" value="ECO:0007669"/>
    <property type="project" value="UniProtKB-UniRule"/>
</dbReference>
<gene>
    <name evidence="19" type="ORF">RF11_02879</name>
</gene>
<evidence type="ECO:0000313" key="20">
    <source>
        <dbReference type="Proteomes" id="UP000031668"/>
    </source>
</evidence>
<comment type="catalytic activity">
    <reaction evidence="16 17">
        <text>N(4)-(alpha-D-Man-(1-&gt;3)-[alpha-D-Man-(1-&gt;3)-[alpha-D-Man-(1-&gt;6)]-alpha-D-Man-(1-&gt;6)]-beta-D-Man-(1-&gt;4)-beta-D-GlcNAc-(1-&gt;4)-beta-D-GlcNAc)-L-asparaginyl-[protein] (N-glucan mannose isomer 5A1,2) + UDP-N-acetyl-alpha-D-glucosamine = N(4)-{beta-D-GlcNAc-(1-&gt;2)-alpha-D-Man-(1-&gt;3)-[alpha-D-Man-(1-&gt;3)-[alpha-D-Man-(1-&gt;6)]-alpha-D-Man-(1-&gt;6)]-beta-D-Man-(1-&gt;4)-beta-D-GlcNAc-(1-&gt;4)-beta-D-GlcNAc}-L-asparaginyl-[protein] + UDP + H(+)</text>
        <dbReference type="Rhea" id="RHEA:11456"/>
        <dbReference type="Rhea" id="RHEA-COMP:14367"/>
        <dbReference type="Rhea" id="RHEA-COMP:14368"/>
        <dbReference type="ChEBI" id="CHEBI:15378"/>
        <dbReference type="ChEBI" id="CHEBI:57705"/>
        <dbReference type="ChEBI" id="CHEBI:58223"/>
        <dbReference type="ChEBI" id="CHEBI:59087"/>
        <dbReference type="ChEBI" id="CHEBI:60625"/>
        <dbReference type="EC" id="2.4.1.101"/>
    </reaction>
</comment>
<dbReference type="Pfam" id="PF03071">
    <property type="entry name" value="GNT-I"/>
    <property type="match status" value="1"/>
</dbReference>
<keyword evidence="8 17" id="KW-0735">Signal-anchor</keyword>
<evidence type="ECO:0000256" key="18">
    <source>
        <dbReference type="SAM" id="SignalP"/>
    </source>
</evidence>
<dbReference type="Gene3D" id="3.90.550.10">
    <property type="entry name" value="Spore Coat Polysaccharide Biosynthesis Protein SpsA, Chain A"/>
    <property type="match status" value="1"/>
</dbReference>
<dbReference type="GO" id="GO:0000139">
    <property type="term" value="C:Golgi membrane"/>
    <property type="evidence" value="ECO:0007669"/>
    <property type="project" value="UniProtKB-SubCell"/>
</dbReference>
<evidence type="ECO:0000256" key="9">
    <source>
        <dbReference type="ARBA" id="ARBA00022989"/>
    </source>
</evidence>
<protein>
    <recommendedName>
        <fullName evidence="14 17">Alpha-1,3-mannosyl-glycoprotein 2-beta-N-acetylglucosaminyltransferase</fullName>
        <shortName evidence="17">GNT-I</shortName>
        <shortName evidence="17">GlcNAc-T I</shortName>
        <ecNumber evidence="14 17">2.4.1.101</ecNumber>
    </recommendedName>
    <alternativeName>
        <fullName evidence="15 17">N-glycosyl-oligosaccharide-glycoprotein N-acetylglucosaminyltransferase I</fullName>
    </alternativeName>
</protein>
<dbReference type="InterPro" id="IPR004139">
    <property type="entry name" value="Glyco_trans_13"/>
</dbReference>
<evidence type="ECO:0000256" key="13">
    <source>
        <dbReference type="ARBA" id="ARBA00037706"/>
    </source>
</evidence>
<keyword evidence="5" id="KW-0808">Transferase</keyword>
<accession>A0A0C2MAW6</accession>
<evidence type="ECO:0000256" key="8">
    <source>
        <dbReference type="ARBA" id="ARBA00022968"/>
    </source>
</evidence>
<name>A0A0C2MAW6_THEKT</name>
<evidence type="ECO:0000256" key="10">
    <source>
        <dbReference type="ARBA" id="ARBA00023034"/>
    </source>
</evidence>
<dbReference type="OrthoDB" id="440755at2759"/>
<dbReference type="InterPro" id="IPR052261">
    <property type="entry name" value="Glycosyltransferase_13"/>
</dbReference>
<feature type="chain" id="PRO_5002152033" description="Alpha-1,3-mannosyl-glycoprotein 2-beta-N-acetylglucosaminyltransferase" evidence="18">
    <location>
        <begin position="23"/>
        <end position="158"/>
    </location>
</feature>
<comment type="subcellular location">
    <subcellularLocation>
        <location evidence="1 17">Golgi apparatus membrane</location>
        <topology evidence="1 17">Single-pass type II membrane protein</topology>
    </subcellularLocation>
</comment>
<evidence type="ECO:0000256" key="2">
    <source>
        <dbReference type="ARBA" id="ARBA00004922"/>
    </source>
</evidence>
<keyword evidence="6" id="KW-0812">Transmembrane</keyword>
<evidence type="ECO:0000256" key="16">
    <source>
        <dbReference type="ARBA" id="ARBA00049421"/>
    </source>
</evidence>
<keyword evidence="18" id="KW-0732">Signal</keyword>
<dbReference type="EMBL" id="JWZT01004437">
    <property type="protein sequence ID" value="KII64106.1"/>
    <property type="molecule type" value="Genomic_DNA"/>
</dbReference>
<comment type="pathway">
    <text evidence="2 17">Protein modification; protein glycosylation.</text>
</comment>
<organism evidence="19 20">
    <name type="scientific">Thelohanellus kitauei</name>
    <name type="common">Myxosporean</name>
    <dbReference type="NCBI Taxonomy" id="669202"/>
    <lineage>
        <taxon>Eukaryota</taxon>
        <taxon>Metazoa</taxon>
        <taxon>Cnidaria</taxon>
        <taxon>Myxozoa</taxon>
        <taxon>Myxosporea</taxon>
        <taxon>Bivalvulida</taxon>
        <taxon>Platysporina</taxon>
        <taxon>Myxobolidae</taxon>
        <taxon>Thelohanellus</taxon>
    </lineage>
</organism>
<evidence type="ECO:0000256" key="7">
    <source>
        <dbReference type="ARBA" id="ARBA00022723"/>
    </source>
</evidence>
<reference evidence="19 20" key="1">
    <citation type="journal article" date="2014" name="Genome Biol. Evol.">
        <title>The genome of the myxosporean Thelohanellus kitauei shows adaptations to nutrient acquisition within its fish host.</title>
        <authorList>
            <person name="Yang Y."/>
            <person name="Xiong J."/>
            <person name="Zhou Z."/>
            <person name="Huo F."/>
            <person name="Miao W."/>
            <person name="Ran C."/>
            <person name="Liu Y."/>
            <person name="Zhang J."/>
            <person name="Feng J."/>
            <person name="Wang M."/>
            <person name="Wang M."/>
            <person name="Wang L."/>
            <person name="Yao B."/>
        </authorList>
    </citation>
    <scope>NUCLEOTIDE SEQUENCE [LARGE SCALE GENOMIC DNA]</scope>
    <source>
        <strain evidence="19">Wuqing</strain>
    </source>
</reference>
<keyword evidence="20" id="KW-1185">Reference proteome</keyword>
<evidence type="ECO:0000256" key="3">
    <source>
        <dbReference type="ARBA" id="ARBA00006492"/>
    </source>
</evidence>
<evidence type="ECO:0000256" key="11">
    <source>
        <dbReference type="ARBA" id="ARBA00023136"/>
    </source>
</evidence>
<dbReference type="UniPathway" id="UPA00378"/>
<sequence>MALLKLFLVVLFVLILINLLDPIQNTKDDLNISNQTSEAKISTNEIKRATLENKIAVVVVSCSRPEVSKCLDSIIEANGFGTLPLDYYISQGCQNQRVSDVAKNYVNFTHMVFIPSNGMVSGYETMSWHFYKFLTTIFDELKYHKIIVIEDDLLICKG</sequence>
<dbReference type="PANTHER" id="PTHR10468">
    <property type="entry name" value="PROTEIN O-LINKED-MANNOSE BETA-1,2-N-ACETYLGLUCOSAMINYLTRANSFERASE 1/ALPHA-1,3-MANNOSYL-GLYCOPROTEIN 2-BETA-N-ACETYLGLUCOSAMINYLTRANSFERASE"/>
    <property type="match status" value="1"/>
</dbReference>
<evidence type="ECO:0000313" key="19">
    <source>
        <dbReference type="EMBL" id="KII64106.1"/>
    </source>
</evidence>
<dbReference type="AlphaFoldDB" id="A0A0C2MAW6"/>
<evidence type="ECO:0000256" key="1">
    <source>
        <dbReference type="ARBA" id="ARBA00004323"/>
    </source>
</evidence>
<dbReference type="Proteomes" id="UP000031668">
    <property type="component" value="Unassembled WGS sequence"/>
</dbReference>
<evidence type="ECO:0000256" key="5">
    <source>
        <dbReference type="ARBA" id="ARBA00022679"/>
    </source>
</evidence>